<evidence type="ECO:0000313" key="2">
    <source>
        <dbReference type="EMBL" id="KAK5928997.1"/>
    </source>
</evidence>
<feature type="compositionally biased region" description="Basic residues" evidence="1">
    <location>
        <begin position="86"/>
        <end position="96"/>
    </location>
</feature>
<name>A0AAN8DUJ1_CHAGU</name>
<evidence type="ECO:0000313" key="3">
    <source>
        <dbReference type="Proteomes" id="UP001331515"/>
    </source>
</evidence>
<keyword evidence="3" id="KW-1185">Reference proteome</keyword>
<comment type="caution">
    <text evidence="2">The sequence shown here is derived from an EMBL/GenBank/DDBJ whole genome shotgun (WGS) entry which is preliminary data.</text>
</comment>
<protein>
    <submittedName>
        <fullName evidence="2">Uncharacterized protein</fullName>
    </submittedName>
</protein>
<proteinExistence type="predicted"/>
<sequence length="102" mass="11389">MLKKTRGGGVRGLSVKSKIRHAKIAEQMKEKGRKEQDGVVKVKPHVCKRSLTSASALYSFLTAARIPAVGLYGEGWVSPTPPPPTRSKRPERRGRLWSRFYS</sequence>
<dbReference type="Proteomes" id="UP001331515">
    <property type="component" value="Unassembled WGS sequence"/>
</dbReference>
<reference evidence="2 3" key="1">
    <citation type="journal article" date="2023" name="Mol. Biol. Evol.">
        <title>Genomics of Secondarily Temperate Adaptation in the Only Non-Antarctic Icefish.</title>
        <authorList>
            <person name="Rivera-Colon A.G."/>
            <person name="Rayamajhi N."/>
            <person name="Minhas B.F."/>
            <person name="Madrigal G."/>
            <person name="Bilyk K.T."/>
            <person name="Yoon V."/>
            <person name="Hune M."/>
            <person name="Gregory S."/>
            <person name="Cheng C.H.C."/>
            <person name="Catchen J.M."/>
        </authorList>
    </citation>
    <scope>NUCLEOTIDE SEQUENCE [LARGE SCALE GENOMIC DNA]</scope>
    <source>
        <tissue evidence="2">White muscle</tissue>
    </source>
</reference>
<evidence type="ECO:0000256" key="1">
    <source>
        <dbReference type="SAM" id="MobiDB-lite"/>
    </source>
</evidence>
<dbReference type="EMBL" id="JAURVH010001517">
    <property type="protein sequence ID" value="KAK5928997.1"/>
    <property type="molecule type" value="Genomic_DNA"/>
</dbReference>
<gene>
    <name evidence="2" type="ORF">CgunFtcFv8_010269</name>
</gene>
<accession>A0AAN8DUJ1</accession>
<dbReference type="AlphaFoldDB" id="A0AAN8DUJ1"/>
<organism evidence="2 3">
    <name type="scientific">Champsocephalus gunnari</name>
    <name type="common">Mackerel icefish</name>
    <dbReference type="NCBI Taxonomy" id="52237"/>
    <lineage>
        <taxon>Eukaryota</taxon>
        <taxon>Metazoa</taxon>
        <taxon>Chordata</taxon>
        <taxon>Craniata</taxon>
        <taxon>Vertebrata</taxon>
        <taxon>Euteleostomi</taxon>
        <taxon>Actinopterygii</taxon>
        <taxon>Neopterygii</taxon>
        <taxon>Teleostei</taxon>
        <taxon>Neoteleostei</taxon>
        <taxon>Acanthomorphata</taxon>
        <taxon>Eupercaria</taxon>
        <taxon>Perciformes</taxon>
        <taxon>Notothenioidei</taxon>
        <taxon>Channichthyidae</taxon>
        <taxon>Champsocephalus</taxon>
    </lineage>
</organism>
<feature type="region of interest" description="Disordered" evidence="1">
    <location>
        <begin position="75"/>
        <end position="102"/>
    </location>
</feature>